<protein>
    <submittedName>
        <fullName evidence="4">VapC toxin family PIN domain ribonuclease</fullName>
    </submittedName>
</protein>
<dbReference type="Proteomes" id="UP000287176">
    <property type="component" value="Unassembled WGS sequence"/>
</dbReference>
<evidence type="ECO:0000313" key="3">
    <source>
        <dbReference type="EMBL" id="RTZ85278.1"/>
    </source>
</evidence>
<organism evidence="4 7">
    <name type="scientific">SAR324 cluster bacterium</name>
    <dbReference type="NCBI Taxonomy" id="2024889"/>
    <lineage>
        <taxon>Bacteria</taxon>
        <taxon>Deltaproteobacteria</taxon>
        <taxon>SAR324 cluster</taxon>
    </lineage>
</organism>
<evidence type="ECO:0000313" key="1">
    <source>
        <dbReference type="EMBL" id="RTZ77107.1"/>
    </source>
</evidence>
<dbReference type="AlphaFoldDB" id="A0A432GPK2"/>
<reference evidence="5 6" key="1">
    <citation type="submission" date="2018-06" db="EMBL/GenBank/DDBJ databases">
        <title>Combined omics and stable isotope probing to characterize newly discovered Mariana Back-Arc vent microbial communities.</title>
        <authorList>
            <person name="Trembath-Reichert E."/>
            <person name="Huber J.A."/>
        </authorList>
    </citation>
    <scope>NUCLEOTIDE SEQUENCE [LARGE SCALE GENOMIC DNA]</scope>
    <source>
        <strain evidence="4">MAG 24</strain>
        <strain evidence="3">MAG 54</strain>
        <strain evidence="1">MAG 63_1</strain>
        <strain evidence="2">MAG 63_2</strain>
    </source>
</reference>
<dbReference type="Proteomes" id="UP000287719">
    <property type="component" value="Unassembled WGS sequence"/>
</dbReference>
<evidence type="ECO:0000313" key="7">
    <source>
        <dbReference type="Proteomes" id="UP000287176"/>
    </source>
</evidence>
<dbReference type="EMBL" id="QNZJ01000223">
    <property type="protein sequence ID" value="RTZ85278.1"/>
    <property type="molecule type" value="Genomic_DNA"/>
</dbReference>
<dbReference type="InterPro" id="IPR029060">
    <property type="entry name" value="PIN-like_dom_sf"/>
</dbReference>
<proteinExistence type="predicted"/>
<evidence type="ECO:0000313" key="2">
    <source>
        <dbReference type="EMBL" id="RTZ80262.1"/>
    </source>
</evidence>
<accession>A0A432GPK2</accession>
<gene>
    <name evidence="4" type="ORF">DSY94_03920</name>
    <name evidence="3" type="ORF">DSY95_05050</name>
    <name evidence="1" type="ORF">DSY97_10515</name>
    <name evidence="2" type="ORF">DSY98_04555</name>
</gene>
<comment type="caution">
    <text evidence="4">The sequence shown here is derived from an EMBL/GenBank/DDBJ whole genome shotgun (WGS) entry which is preliminary data.</text>
</comment>
<dbReference type="Proteomes" id="UP000286732">
    <property type="component" value="Unassembled WGS sequence"/>
</dbReference>
<dbReference type="SUPFAM" id="SSF88723">
    <property type="entry name" value="PIN domain-like"/>
    <property type="match status" value="1"/>
</dbReference>
<evidence type="ECO:0000313" key="6">
    <source>
        <dbReference type="Proteomes" id="UP000286801"/>
    </source>
</evidence>
<dbReference type="Gene3D" id="3.40.50.1010">
    <property type="entry name" value="5'-nuclease"/>
    <property type="match status" value="1"/>
</dbReference>
<evidence type="ECO:0000313" key="4">
    <source>
        <dbReference type="EMBL" id="RTZ85422.1"/>
    </source>
</evidence>
<sequence>MILVDTSVWIDHLRFVDENLVALLESGQVVNHHFVTGELACGNLQNRELILKMLKSLPQALTATEEEVLYFMEQQQLMGQGLGYIDCHLLTATALTPSTLLWTRDKQLIEAAISMNLIYNAGEV</sequence>
<dbReference type="EMBL" id="QNZL01000283">
    <property type="protein sequence ID" value="RTZ77107.1"/>
    <property type="molecule type" value="Genomic_DNA"/>
</dbReference>
<evidence type="ECO:0000313" key="5">
    <source>
        <dbReference type="Proteomes" id="UP000286732"/>
    </source>
</evidence>
<dbReference type="EMBL" id="QNZM01000176">
    <property type="protein sequence ID" value="RTZ80262.1"/>
    <property type="molecule type" value="Genomic_DNA"/>
</dbReference>
<name>A0A432GPK2_9DELT</name>
<dbReference type="Proteomes" id="UP000286801">
    <property type="component" value="Unassembled WGS sequence"/>
</dbReference>
<dbReference type="EMBL" id="QNZI01000104">
    <property type="protein sequence ID" value="RTZ85422.1"/>
    <property type="molecule type" value="Genomic_DNA"/>
</dbReference>